<dbReference type="Proteomes" id="UP001500886">
    <property type="component" value="Unassembled WGS sequence"/>
</dbReference>
<evidence type="ECO:0008006" key="3">
    <source>
        <dbReference type="Google" id="ProtNLM"/>
    </source>
</evidence>
<comment type="caution">
    <text evidence="1">The sequence shown here is derived from an EMBL/GenBank/DDBJ whole genome shotgun (WGS) entry which is preliminary data.</text>
</comment>
<name>A0ABN3TT71_9ACTN</name>
<evidence type="ECO:0000313" key="2">
    <source>
        <dbReference type="Proteomes" id="UP001500886"/>
    </source>
</evidence>
<dbReference type="Gene3D" id="3.40.50.1820">
    <property type="entry name" value="alpha/beta hydrolase"/>
    <property type="match status" value="1"/>
</dbReference>
<reference evidence="1 2" key="1">
    <citation type="journal article" date="2019" name="Int. J. Syst. Evol. Microbiol.">
        <title>The Global Catalogue of Microorganisms (GCM) 10K type strain sequencing project: providing services to taxonomists for standard genome sequencing and annotation.</title>
        <authorList>
            <consortium name="The Broad Institute Genomics Platform"/>
            <consortium name="The Broad Institute Genome Sequencing Center for Infectious Disease"/>
            <person name="Wu L."/>
            <person name="Ma J."/>
        </authorList>
    </citation>
    <scope>NUCLEOTIDE SEQUENCE [LARGE SCALE GENOMIC DNA]</scope>
    <source>
        <strain evidence="1 2">JCM 4542</strain>
    </source>
</reference>
<dbReference type="InterPro" id="IPR029058">
    <property type="entry name" value="AB_hydrolase_fold"/>
</dbReference>
<gene>
    <name evidence="1" type="ORF">GCM10010315_33980</name>
</gene>
<dbReference type="SUPFAM" id="SSF53474">
    <property type="entry name" value="alpha/beta-Hydrolases"/>
    <property type="match status" value="1"/>
</dbReference>
<keyword evidence="2" id="KW-1185">Reference proteome</keyword>
<organism evidence="1 2">
    <name type="scientific">Streptomyces luteosporeus</name>
    <dbReference type="NCBI Taxonomy" id="173856"/>
    <lineage>
        <taxon>Bacteria</taxon>
        <taxon>Bacillati</taxon>
        <taxon>Actinomycetota</taxon>
        <taxon>Actinomycetes</taxon>
        <taxon>Kitasatosporales</taxon>
        <taxon>Streptomycetaceae</taxon>
        <taxon>Streptomyces</taxon>
    </lineage>
</organism>
<protein>
    <recommendedName>
        <fullName evidence="3">Alpha/beta hydrolase</fullName>
    </recommendedName>
</protein>
<dbReference type="EMBL" id="BAAASL010000011">
    <property type="protein sequence ID" value="GAA2718471.1"/>
    <property type="molecule type" value="Genomic_DNA"/>
</dbReference>
<evidence type="ECO:0000313" key="1">
    <source>
        <dbReference type="EMBL" id="GAA2718471.1"/>
    </source>
</evidence>
<proteinExistence type="predicted"/>
<accession>A0ABN3TT71</accession>
<sequence>MLLYPRLDYRERYITSRPYTDSGGYLSPEAAKALQGQGFTERSPFGLGRALLNEVHFLAPVTILSAVRAPPLVVHGTKDTFVPVESSRRYVRSFGGPAVLMELDGAEHGCAVHKGPQYLHPQTQAWQAEVIERVTGFLATT</sequence>